<proteinExistence type="predicted"/>
<dbReference type="HOGENOM" id="CLU_1606793_0_0_1"/>
<reference evidence="3" key="1">
    <citation type="submission" date="2013-02" db="EMBL/GenBank/DDBJ databases">
        <authorList>
            <person name="Hughes D."/>
        </authorList>
    </citation>
    <scope>NUCLEOTIDE SEQUENCE</scope>
    <source>
        <strain>Durham</strain>
        <strain evidence="3">NC isolate 2 -- Noor lab</strain>
    </source>
</reference>
<name>T1H097_MEGSC</name>
<accession>T1H097</accession>
<sequence length="166" mass="18834">MISTKLYNDYDEYFTISDWAKEFSVTDEKMKTMELDYLSAIEWNVHISNEEFFTKLEQAERTLAKREGLKRGWLTYTELLNFLPSFTIAKFILSNFTVMAASYCATVMTIAGAFFIVSQIPGLSLHRGSRNTSTSLGKATLETGNGQSENKFLNCTDTSENHCSII</sequence>
<keyword evidence="1" id="KW-1133">Transmembrane helix</keyword>
<evidence type="ECO:0008006" key="4">
    <source>
        <dbReference type="Google" id="ProtNLM"/>
    </source>
</evidence>
<evidence type="ECO:0000256" key="1">
    <source>
        <dbReference type="SAM" id="Phobius"/>
    </source>
</evidence>
<dbReference type="EMBL" id="CAQQ02023982">
    <property type="status" value="NOT_ANNOTATED_CDS"/>
    <property type="molecule type" value="Genomic_DNA"/>
</dbReference>
<dbReference type="EnsemblMetazoa" id="MESCA009570-RA">
    <property type="protein sequence ID" value="MESCA009570-PA"/>
    <property type="gene ID" value="MESCA009570"/>
</dbReference>
<evidence type="ECO:0000313" key="2">
    <source>
        <dbReference type="EnsemblMetazoa" id="MESCA009570-PA"/>
    </source>
</evidence>
<keyword evidence="1" id="KW-0812">Transmembrane</keyword>
<feature type="transmembrane region" description="Helical" evidence="1">
    <location>
        <begin position="99"/>
        <end position="117"/>
    </location>
</feature>
<dbReference type="STRING" id="36166.T1H097"/>
<dbReference type="AlphaFoldDB" id="T1H097"/>
<protein>
    <recommendedName>
        <fullName evidence="4">Cyclin N-terminal domain-containing protein</fullName>
    </recommendedName>
</protein>
<organism evidence="2 3">
    <name type="scientific">Megaselia scalaris</name>
    <name type="common">Humpbacked fly</name>
    <name type="synonym">Phora scalaris</name>
    <dbReference type="NCBI Taxonomy" id="36166"/>
    <lineage>
        <taxon>Eukaryota</taxon>
        <taxon>Metazoa</taxon>
        <taxon>Ecdysozoa</taxon>
        <taxon>Arthropoda</taxon>
        <taxon>Hexapoda</taxon>
        <taxon>Insecta</taxon>
        <taxon>Pterygota</taxon>
        <taxon>Neoptera</taxon>
        <taxon>Endopterygota</taxon>
        <taxon>Diptera</taxon>
        <taxon>Brachycera</taxon>
        <taxon>Muscomorpha</taxon>
        <taxon>Platypezoidea</taxon>
        <taxon>Phoridae</taxon>
        <taxon>Megaseliini</taxon>
        <taxon>Megaselia</taxon>
    </lineage>
</organism>
<dbReference type="Proteomes" id="UP000015102">
    <property type="component" value="Unassembled WGS sequence"/>
</dbReference>
<reference evidence="2" key="2">
    <citation type="submission" date="2015-06" db="UniProtKB">
        <authorList>
            <consortium name="EnsemblMetazoa"/>
        </authorList>
    </citation>
    <scope>IDENTIFICATION</scope>
</reference>
<evidence type="ECO:0000313" key="3">
    <source>
        <dbReference type="Proteomes" id="UP000015102"/>
    </source>
</evidence>
<keyword evidence="3" id="KW-1185">Reference proteome</keyword>
<dbReference type="Gene3D" id="1.10.472.10">
    <property type="entry name" value="Cyclin-like"/>
    <property type="match status" value="1"/>
</dbReference>
<keyword evidence="1" id="KW-0472">Membrane</keyword>